<feature type="chain" id="PRO_5016010919" description="DUF4142 domain-containing protein" evidence="1">
    <location>
        <begin position="23"/>
        <end position="172"/>
    </location>
</feature>
<gene>
    <name evidence="2" type="ORF">DN068_09055</name>
</gene>
<proteinExistence type="predicted"/>
<dbReference type="Proteomes" id="UP000248745">
    <property type="component" value="Unassembled WGS sequence"/>
</dbReference>
<dbReference type="AlphaFoldDB" id="A0A2W2BBP0"/>
<dbReference type="RefSeq" id="WP_110998586.1">
    <property type="nucleotide sequence ID" value="NZ_QKTW01000014.1"/>
</dbReference>
<keyword evidence="1" id="KW-0732">Signal</keyword>
<evidence type="ECO:0000313" key="2">
    <source>
        <dbReference type="EMBL" id="PZF73307.1"/>
    </source>
</evidence>
<evidence type="ECO:0000313" key="3">
    <source>
        <dbReference type="Proteomes" id="UP000248745"/>
    </source>
</evidence>
<comment type="caution">
    <text evidence="2">The sequence shown here is derived from an EMBL/GenBank/DDBJ whole genome shotgun (WGS) entry which is preliminary data.</text>
</comment>
<keyword evidence="3" id="KW-1185">Reference proteome</keyword>
<dbReference type="EMBL" id="QKTW01000014">
    <property type="protein sequence ID" value="PZF73307.1"/>
    <property type="molecule type" value="Genomic_DNA"/>
</dbReference>
<reference evidence="2 3" key="1">
    <citation type="submission" date="2018-06" db="EMBL/GenBank/DDBJ databases">
        <title>Mucibacter soli gen. nov., sp. nov., a new member of the family Chitinophagaceae producing mucin.</title>
        <authorList>
            <person name="Kim M.-K."/>
            <person name="Park S."/>
            <person name="Kim T.-S."/>
            <person name="Joung Y."/>
            <person name="Han J.-H."/>
            <person name="Kim S.B."/>
        </authorList>
    </citation>
    <scope>NUCLEOTIDE SEQUENCE [LARGE SCALE GENOMIC DNA]</scope>
    <source>
        <strain evidence="2 3">R1-15</strain>
    </source>
</reference>
<accession>A0A2W2BBP0</accession>
<evidence type="ECO:0008006" key="4">
    <source>
        <dbReference type="Google" id="ProtNLM"/>
    </source>
</evidence>
<sequence>MKSTIKILLTMTMVWFAVMTNAQQPKTALDLNNRLASITDSLYSKGQDWGNKFVETTNTRDFASLKPYRENIQHYIASELKVVKGMKDINGSENLRNVIIEFLNYENKMIDNGFVPVEKLPQTASDDDVKKVINDLAEASKDEADLLKRVSEAQDSYAKKNGFTIEAPAESH</sequence>
<protein>
    <recommendedName>
        <fullName evidence="4">DUF4142 domain-containing protein</fullName>
    </recommendedName>
</protein>
<evidence type="ECO:0000256" key="1">
    <source>
        <dbReference type="SAM" id="SignalP"/>
    </source>
</evidence>
<feature type="signal peptide" evidence="1">
    <location>
        <begin position="1"/>
        <end position="22"/>
    </location>
</feature>
<dbReference type="OrthoDB" id="671456at2"/>
<name>A0A2W2BBP0_9BACT</name>
<organism evidence="2 3">
    <name type="scientific">Taibaiella soli</name>
    <dbReference type="NCBI Taxonomy" id="1649169"/>
    <lineage>
        <taxon>Bacteria</taxon>
        <taxon>Pseudomonadati</taxon>
        <taxon>Bacteroidota</taxon>
        <taxon>Chitinophagia</taxon>
        <taxon>Chitinophagales</taxon>
        <taxon>Chitinophagaceae</taxon>
        <taxon>Taibaiella</taxon>
    </lineage>
</organism>